<feature type="transmembrane region" description="Helical" evidence="1">
    <location>
        <begin position="548"/>
        <end position="566"/>
    </location>
</feature>
<keyword evidence="1" id="KW-0812">Transmembrane</keyword>
<protein>
    <recommendedName>
        <fullName evidence="4">Glycosyltransferase RgtA/B/C/D-like domain-containing protein</fullName>
    </recommendedName>
</protein>
<dbReference type="OrthoDB" id="2137478at2"/>
<keyword evidence="1" id="KW-0472">Membrane</keyword>
<evidence type="ECO:0000313" key="2">
    <source>
        <dbReference type="EMBL" id="RPA57776.1"/>
    </source>
</evidence>
<name>A0A3N4GB29_9LACT</name>
<reference evidence="2 3" key="1">
    <citation type="submission" date="2018-11" db="EMBL/GenBank/DDBJ databases">
        <title>Aerococcus sp. SJQ22, whole genome shotgun sequence.</title>
        <authorList>
            <person name="Sun L."/>
            <person name="Gao X."/>
            <person name="Chen W."/>
            <person name="Huang K."/>
        </authorList>
    </citation>
    <scope>NUCLEOTIDE SEQUENCE [LARGE SCALE GENOMIC DNA]</scope>
    <source>
        <strain evidence="2 3">SJQ22</strain>
    </source>
</reference>
<keyword evidence="1" id="KW-1133">Transmembrane helix</keyword>
<feature type="transmembrane region" description="Helical" evidence="1">
    <location>
        <begin position="496"/>
        <end position="517"/>
    </location>
</feature>
<feature type="transmembrane region" description="Helical" evidence="1">
    <location>
        <begin position="215"/>
        <end position="235"/>
    </location>
</feature>
<dbReference type="Proteomes" id="UP000273977">
    <property type="component" value="Unassembled WGS sequence"/>
</dbReference>
<dbReference type="Pfam" id="PF19484">
    <property type="entry name" value="DUF6020"/>
    <property type="match status" value="1"/>
</dbReference>
<feature type="transmembrane region" description="Helical" evidence="1">
    <location>
        <begin position="523"/>
        <end position="541"/>
    </location>
</feature>
<evidence type="ECO:0008006" key="4">
    <source>
        <dbReference type="Google" id="ProtNLM"/>
    </source>
</evidence>
<feature type="transmembrane region" description="Helical" evidence="1">
    <location>
        <begin position="77"/>
        <end position="101"/>
    </location>
</feature>
<keyword evidence="3" id="KW-1185">Reference proteome</keyword>
<evidence type="ECO:0000256" key="1">
    <source>
        <dbReference type="SAM" id="Phobius"/>
    </source>
</evidence>
<dbReference type="AlphaFoldDB" id="A0A3N4GB29"/>
<feature type="transmembrane region" description="Helical" evidence="1">
    <location>
        <begin position="6"/>
        <end position="39"/>
    </location>
</feature>
<dbReference type="InterPro" id="IPR046062">
    <property type="entry name" value="DUF6020"/>
</dbReference>
<dbReference type="RefSeq" id="WP_148076705.1">
    <property type="nucleotide sequence ID" value="NZ_RKMG01000027.1"/>
</dbReference>
<feature type="transmembrane region" description="Helical" evidence="1">
    <location>
        <begin position="51"/>
        <end position="71"/>
    </location>
</feature>
<organism evidence="2 3">
    <name type="scientific">Aerococcus agrisoli</name>
    <dbReference type="NCBI Taxonomy" id="2487350"/>
    <lineage>
        <taxon>Bacteria</taxon>
        <taxon>Bacillati</taxon>
        <taxon>Bacillota</taxon>
        <taxon>Bacilli</taxon>
        <taxon>Lactobacillales</taxon>
        <taxon>Aerococcaceae</taxon>
        <taxon>Aerococcus</taxon>
    </lineage>
</organism>
<evidence type="ECO:0000313" key="3">
    <source>
        <dbReference type="Proteomes" id="UP000273977"/>
    </source>
</evidence>
<feature type="transmembrane region" description="Helical" evidence="1">
    <location>
        <begin position="122"/>
        <end position="142"/>
    </location>
</feature>
<accession>A0A3N4GB29</accession>
<comment type="caution">
    <text evidence="2">The sequence shown here is derived from an EMBL/GenBank/DDBJ whole genome shotgun (WGS) entry which is preliminary data.</text>
</comment>
<proteinExistence type="predicted"/>
<feature type="transmembrane region" description="Helical" evidence="1">
    <location>
        <begin position="186"/>
        <end position="208"/>
    </location>
</feature>
<feature type="transmembrane region" description="Helical" evidence="1">
    <location>
        <begin position="310"/>
        <end position="327"/>
    </location>
</feature>
<dbReference type="EMBL" id="RKMG01000027">
    <property type="protein sequence ID" value="RPA57776.1"/>
    <property type="molecule type" value="Genomic_DNA"/>
</dbReference>
<gene>
    <name evidence="2" type="ORF">EF384_07845</name>
</gene>
<sequence length="575" mass="66352">MRKNYWLLAVIAITNLMLFALDYYGLFTTVLLFVPLYFLRDVQVEYSKRNLWILGLFAVIYIGINILSFNLNPPIRLTYYLIISFIKGLFFAGYILLYLSMKKRDWLYKEASEFSAKQNRRYAVYVALAMVFVFIPFMIAFLPGNMFIDSYSQWGQAMGGIDLTDWHPFFTTILLRISYLLTESPIIYTLGQVAGMIFAVAYFAYILANHGLKKWISSTIIAGLVLMTVMVPNMVTIYKDNIYNIALFLLTLFTFQIIQTKGTWLKGHPMSWLLYLGTLIVVMFSRHNGLYVGITFLLLMVIFIQGTRKQMFAILVGLIALYSLYSGPLMERYNVEPGSASEKYSIMVQHMGAIIAEEKPIDATDVAFLEEILPLEIWQEKYTPSMADPVKFHSDYNKEVINDNQAEFLKTWWHLVSKYPLTALKAQLQQIRPLWDINGYEHGLPGSVMFHYFINSPKAYYDDYVENYTFDVQGLRGFLEDYSFKENPYDMETKPFITSLPAIAVFTILTVAIYLLVKRQWQFVFVLMPGILHIGTLVLAMPAYNMRYVLALIFIAAFALVLPVVTKKESGFLSK</sequence>
<feature type="transmembrane region" description="Helical" evidence="1">
    <location>
        <begin position="272"/>
        <end position="304"/>
    </location>
</feature>